<evidence type="ECO:0000313" key="9">
    <source>
        <dbReference type="Proteomes" id="UP000693672"/>
    </source>
</evidence>
<gene>
    <name evidence="8" type="ORF">PAESOLCIP111_05806</name>
</gene>
<comment type="similarity">
    <text evidence="2">Belongs to the chromate ion transporter (CHR) (TC 2.A.51) family.</text>
</comment>
<protein>
    <recommendedName>
        <fullName evidence="10">Chromate transporter</fullName>
    </recommendedName>
</protein>
<evidence type="ECO:0008006" key="10">
    <source>
        <dbReference type="Google" id="ProtNLM"/>
    </source>
</evidence>
<dbReference type="PANTHER" id="PTHR43663">
    <property type="entry name" value="CHROMATE TRANSPORT PROTEIN-RELATED"/>
    <property type="match status" value="1"/>
</dbReference>
<keyword evidence="4 7" id="KW-0812">Transmembrane</keyword>
<keyword evidence="5 7" id="KW-1133">Transmembrane helix</keyword>
<dbReference type="RefSeq" id="WP_218095493.1">
    <property type="nucleotide sequence ID" value="NZ_CAJVAS010000047.1"/>
</dbReference>
<accession>A0A916NYQ9</accession>
<dbReference type="GO" id="GO:0005886">
    <property type="term" value="C:plasma membrane"/>
    <property type="evidence" value="ECO:0007669"/>
    <property type="project" value="UniProtKB-SubCell"/>
</dbReference>
<feature type="transmembrane region" description="Helical" evidence="7">
    <location>
        <begin position="109"/>
        <end position="130"/>
    </location>
</feature>
<dbReference type="InterPro" id="IPR052518">
    <property type="entry name" value="CHR_Transporter"/>
</dbReference>
<dbReference type="Proteomes" id="UP000693672">
    <property type="component" value="Unassembled WGS sequence"/>
</dbReference>
<keyword evidence="3" id="KW-1003">Cell membrane</keyword>
<evidence type="ECO:0000313" key="8">
    <source>
        <dbReference type="EMBL" id="CAG7649163.1"/>
    </source>
</evidence>
<keyword evidence="6 7" id="KW-0472">Membrane</keyword>
<feature type="transmembrane region" description="Helical" evidence="7">
    <location>
        <begin position="6"/>
        <end position="24"/>
    </location>
</feature>
<evidence type="ECO:0000256" key="2">
    <source>
        <dbReference type="ARBA" id="ARBA00005262"/>
    </source>
</evidence>
<evidence type="ECO:0000256" key="4">
    <source>
        <dbReference type="ARBA" id="ARBA00022692"/>
    </source>
</evidence>
<organism evidence="8 9">
    <name type="scientific">Paenibacillus solanacearum</name>
    <dbReference type="NCBI Taxonomy" id="2048548"/>
    <lineage>
        <taxon>Bacteria</taxon>
        <taxon>Bacillati</taxon>
        <taxon>Bacillota</taxon>
        <taxon>Bacilli</taxon>
        <taxon>Bacillales</taxon>
        <taxon>Paenibacillaceae</taxon>
        <taxon>Paenibacillus</taxon>
    </lineage>
</organism>
<keyword evidence="9" id="KW-1185">Reference proteome</keyword>
<dbReference type="PANTHER" id="PTHR43663:SF1">
    <property type="entry name" value="CHROMATE TRANSPORTER"/>
    <property type="match status" value="1"/>
</dbReference>
<evidence type="ECO:0000256" key="6">
    <source>
        <dbReference type="ARBA" id="ARBA00023136"/>
    </source>
</evidence>
<evidence type="ECO:0000256" key="1">
    <source>
        <dbReference type="ARBA" id="ARBA00004651"/>
    </source>
</evidence>
<feature type="transmembrane region" description="Helical" evidence="7">
    <location>
        <begin position="136"/>
        <end position="156"/>
    </location>
</feature>
<name>A0A916NYQ9_9BACL</name>
<evidence type="ECO:0000256" key="3">
    <source>
        <dbReference type="ARBA" id="ARBA00022475"/>
    </source>
</evidence>
<reference evidence="8" key="1">
    <citation type="submission" date="2021-06" db="EMBL/GenBank/DDBJ databases">
        <authorList>
            <person name="Criscuolo A."/>
        </authorList>
    </citation>
    <scope>NUCLEOTIDE SEQUENCE</scope>
    <source>
        <strain evidence="8">CIP111600</strain>
    </source>
</reference>
<evidence type="ECO:0000256" key="7">
    <source>
        <dbReference type="SAM" id="Phobius"/>
    </source>
</evidence>
<comment type="subcellular location">
    <subcellularLocation>
        <location evidence="1">Cell membrane</location>
        <topology evidence="1">Multi-pass membrane protein</topology>
    </subcellularLocation>
</comment>
<sequence length="177" mass="18968">MLWDLFFSFFKIGFMSFGGGYAMVPVIEREVETHAWLTPNMFADAVSLAGMAPGPLATNMATLVGFKTAGAAGAVVATIGMVLPSLLVMIALAAFFYKIHHNKWVRASFYGLRPIVTGLILFAAVRFAQLGMDEGLITWHTLVSLLITGGVLVAVLKYKVPPIAAILLSGLLGIAFF</sequence>
<dbReference type="EMBL" id="CAJVAS010000047">
    <property type="protein sequence ID" value="CAG7649163.1"/>
    <property type="molecule type" value="Genomic_DNA"/>
</dbReference>
<dbReference type="InterPro" id="IPR003370">
    <property type="entry name" value="Chromate_transpt"/>
</dbReference>
<dbReference type="AlphaFoldDB" id="A0A916NYQ9"/>
<dbReference type="Pfam" id="PF02417">
    <property type="entry name" value="Chromate_transp"/>
    <property type="match status" value="1"/>
</dbReference>
<proteinExistence type="inferred from homology"/>
<comment type="caution">
    <text evidence="8">The sequence shown here is derived from an EMBL/GenBank/DDBJ whole genome shotgun (WGS) entry which is preliminary data.</text>
</comment>
<evidence type="ECO:0000256" key="5">
    <source>
        <dbReference type="ARBA" id="ARBA00022989"/>
    </source>
</evidence>
<feature type="transmembrane region" description="Helical" evidence="7">
    <location>
        <begin position="72"/>
        <end position="97"/>
    </location>
</feature>
<dbReference type="GO" id="GO:0015109">
    <property type="term" value="F:chromate transmembrane transporter activity"/>
    <property type="evidence" value="ECO:0007669"/>
    <property type="project" value="InterPro"/>
</dbReference>